<dbReference type="InterPro" id="IPR014553">
    <property type="entry name" value="Aminopept"/>
</dbReference>
<dbReference type="EMBL" id="PFFQ01000041">
    <property type="protein sequence ID" value="PIW15941.1"/>
    <property type="molecule type" value="Genomic_DNA"/>
</dbReference>
<name>A0A2M7G2B9_9BACT</name>
<evidence type="ECO:0000313" key="1">
    <source>
        <dbReference type="EMBL" id="PIW15941.1"/>
    </source>
</evidence>
<dbReference type="Pfam" id="PF10023">
    <property type="entry name" value="Aminopep"/>
    <property type="match status" value="1"/>
</dbReference>
<protein>
    <recommendedName>
        <fullName evidence="3">Aminopeptidase</fullName>
    </recommendedName>
</protein>
<accession>A0A2M7G2B9</accession>
<sequence>MLRKILNFGLKACLVCLTCLALAAWIWKDMTLYLWEGAKGQVSLLIGGRSIQEMLTDPSVSANLKRQFKQVAEVKNFAEQKLGLKPTQNYEKYLDLGRDYLVMVLTVSPPLKMESYTWWFPIVGTVPYKGFYNKEMGLKEKKSFEDQGYETHFRPSPAYSTLGKLQDPLLNTMLLYGEFYLVSTVIHESVHASLWIPGDVTFNENLASFIGYYGALEYFAQKYGKNNKKYQEALARQTDQKIFATFIKELHDKLKKLYESDAFTANKYERKAHIIEEMKTRYKLDIVKKFKGSGYAGFEQRTWNNAMIMAYQHYDQEQDFFEKLLKQEKGNIAKLMQFLQKQGPSGIQTLRKKFKSPQ</sequence>
<evidence type="ECO:0000313" key="2">
    <source>
        <dbReference type="Proteomes" id="UP000231019"/>
    </source>
</evidence>
<dbReference type="AlphaFoldDB" id="A0A2M7G2B9"/>
<comment type="caution">
    <text evidence="1">The sequence shown here is derived from an EMBL/GenBank/DDBJ whole genome shotgun (WGS) entry which is preliminary data.</text>
</comment>
<proteinExistence type="predicted"/>
<organism evidence="1 2">
    <name type="scientific">bacterium (Candidatus Blackallbacteria) CG17_big_fil_post_rev_8_21_14_2_50_48_46</name>
    <dbReference type="NCBI Taxonomy" id="2014261"/>
    <lineage>
        <taxon>Bacteria</taxon>
        <taxon>Candidatus Blackallbacteria</taxon>
    </lineage>
</organism>
<gene>
    <name evidence="1" type="ORF">COW36_14585</name>
</gene>
<evidence type="ECO:0008006" key="3">
    <source>
        <dbReference type="Google" id="ProtNLM"/>
    </source>
</evidence>
<reference evidence="1 2" key="1">
    <citation type="submission" date="2017-09" db="EMBL/GenBank/DDBJ databases">
        <title>Depth-based differentiation of microbial function through sediment-hosted aquifers and enrichment of novel symbionts in the deep terrestrial subsurface.</title>
        <authorList>
            <person name="Probst A.J."/>
            <person name="Ladd B."/>
            <person name="Jarett J.K."/>
            <person name="Geller-Mcgrath D.E."/>
            <person name="Sieber C.M."/>
            <person name="Emerson J.B."/>
            <person name="Anantharaman K."/>
            <person name="Thomas B.C."/>
            <person name="Malmstrom R."/>
            <person name="Stieglmeier M."/>
            <person name="Klingl A."/>
            <person name="Woyke T."/>
            <person name="Ryan C.M."/>
            <person name="Banfield J.F."/>
        </authorList>
    </citation>
    <scope>NUCLEOTIDE SEQUENCE [LARGE SCALE GENOMIC DNA]</scope>
    <source>
        <strain evidence="1">CG17_big_fil_post_rev_8_21_14_2_50_48_46</strain>
    </source>
</reference>
<dbReference type="Proteomes" id="UP000231019">
    <property type="component" value="Unassembled WGS sequence"/>
</dbReference>